<gene>
    <name evidence="1" type="ORF">KM295_02970</name>
</gene>
<dbReference type="Proteomes" id="UP001139494">
    <property type="component" value="Unassembled WGS sequence"/>
</dbReference>
<keyword evidence="2" id="KW-1185">Reference proteome</keyword>
<dbReference type="EMBL" id="JAHLKM010000002">
    <property type="protein sequence ID" value="MCQ4332463.1"/>
    <property type="molecule type" value="Genomic_DNA"/>
</dbReference>
<organism evidence="1 2">
    <name type="scientific">Natronomonas aquatica</name>
    <dbReference type="NCBI Taxonomy" id="2841590"/>
    <lineage>
        <taxon>Archaea</taxon>
        <taxon>Methanobacteriati</taxon>
        <taxon>Methanobacteriota</taxon>
        <taxon>Stenosarchaea group</taxon>
        <taxon>Halobacteria</taxon>
        <taxon>Halobacteriales</taxon>
        <taxon>Natronomonadaceae</taxon>
        <taxon>Natronomonas</taxon>
    </lineage>
</organism>
<accession>A0A9R1CRG4</accession>
<dbReference type="Pfam" id="PF23430">
    <property type="entry name" value="DUF7117"/>
    <property type="match status" value="1"/>
</dbReference>
<name>A0A9R1CRG4_9EURY</name>
<dbReference type="InterPro" id="IPR055541">
    <property type="entry name" value="DUF7117"/>
</dbReference>
<sequence>MKIRGRRECKACGKRWSYYETGSVSCPACGGIESVGTEDERSLHTATAATLDLTPVRRSVGSEPLRRLAERANDRARAFTRGYGFIDAGEFSEFDGTYLAAMELRSVAGELARRMETDDDEELYFTALLRADEGDRPSPEEVPDSMCGMRGLAYANAVGEYRSDLRRYLREHPDPSVDGPLERLASHVKRIRALQGDVDPSESERLVTAARAVGRYVSGNEGGALVRAEELIDTLG</sequence>
<dbReference type="AlphaFoldDB" id="A0A9R1CRG4"/>
<evidence type="ECO:0000313" key="1">
    <source>
        <dbReference type="EMBL" id="MCQ4332463.1"/>
    </source>
</evidence>
<protein>
    <submittedName>
        <fullName evidence="1">TFIIB-type zinc ribbon-containing protein</fullName>
    </submittedName>
</protein>
<dbReference type="RefSeq" id="WP_256028388.1">
    <property type="nucleotide sequence ID" value="NZ_JAHLKM010000002.1"/>
</dbReference>
<proteinExistence type="predicted"/>
<evidence type="ECO:0000313" key="2">
    <source>
        <dbReference type="Proteomes" id="UP001139494"/>
    </source>
</evidence>
<reference evidence="1" key="1">
    <citation type="journal article" date="2023" name="Front. Microbiol.">
        <title>Genomic-based phylogenetic and metabolic analyses of the genus Natronomonas, and description of Natronomonas aquatica sp. nov.</title>
        <authorList>
            <person name="Garcia-Roldan A."/>
            <person name="Duran-Viseras A."/>
            <person name="de la Haba R.R."/>
            <person name="Corral P."/>
            <person name="Sanchez-Porro C."/>
            <person name="Ventosa A."/>
        </authorList>
    </citation>
    <scope>NUCLEOTIDE SEQUENCE</scope>
    <source>
        <strain evidence="1">F2-12</strain>
    </source>
</reference>
<comment type="caution">
    <text evidence="1">The sequence shown here is derived from an EMBL/GenBank/DDBJ whole genome shotgun (WGS) entry which is preliminary data.</text>
</comment>